<evidence type="ECO:0000313" key="2">
    <source>
        <dbReference type="Proteomes" id="UP000217790"/>
    </source>
</evidence>
<sequence length="284" mass="33341">MIVGHFHFASVIKLTPSFRLLPAYEDCVLRNHYDKWPPSSQHPCSAGNIVELNSRTRGVRACVSFQDNISSSTQDVPRRWIAIWRARNYLETTDLLPQIYGFEYGDHHVEALTICIDVRITQDYPRDDMSPSDKRSKWMKLKFDEFCFKTMDFHLASNTKRCLLWFDYMYRRLASKVRSKLRNCFEMTYLLPMRSMKACLLGFEYMDRGPESEAWGGNPMFAVVFGRCKEILRREDHAPGIKNRENFETATPRSKLHAERGDNHFWTFFGTHKTLALKSENLEL</sequence>
<proteinExistence type="predicted"/>
<dbReference type="InParanoid" id="A0A2H3CYB5"/>
<organism evidence="1 2">
    <name type="scientific">Armillaria gallica</name>
    <name type="common">Bulbous honey fungus</name>
    <name type="synonym">Armillaria bulbosa</name>
    <dbReference type="NCBI Taxonomy" id="47427"/>
    <lineage>
        <taxon>Eukaryota</taxon>
        <taxon>Fungi</taxon>
        <taxon>Dikarya</taxon>
        <taxon>Basidiomycota</taxon>
        <taxon>Agaricomycotina</taxon>
        <taxon>Agaricomycetes</taxon>
        <taxon>Agaricomycetidae</taxon>
        <taxon>Agaricales</taxon>
        <taxon>Marasmiineae</taxon>
        <taxon>Physalacriaceae</taxon>
        <taxon>Armillaria</taxon>
    </lineage>
</organism>
<evidence type="ECO:0000313" key="1">
    <source>
        <dbReference type="EMBL" id="PBK88021.1"/>
    </source>
</evidence>
<dbReference type="AlphaFoldDB" id="A0A2H3CYB5"/>
<accession>A0A2H3CYB5</accession>
<protein>
    <submittedName>
        <fullName evidence="1">Uncharacterized protein</fullName>
    </submittedName>
</protein>
<gene>
    <name evidence="1" type="ORF">ARMGADRAFT_1034308</name>
</gene>
<dbReference type="EMBL" id="KZ293675">
    <property type="protein sequence ID" value="PBK88021.1"/>
    <property type="molecule type" value="Genomic_DNA"/>
</dbReference>
<dbReference type="Proteomes" id="UP000217790">
    <property type="component" value="Unassembled WGS sequence"/>
</dbReference>
<reference evidence="2" key="1">
    <citation type="journal article" date="2017" name="Nat. Ecol. Evol.">
        <title>Genome expansion and lineage-specific genetic innovations in the forest pathogenic fungi Armillaria.</title>
        <authorList>
            <person name="Sipos G."/>
            <person name="Prasanna A.N."/>
            <person name="Walter M.C."/>
            <person name="O'Connor E."/>
            <person name="Balint B."/>
            <person name="Krizsan K."/>
            <person name="Kiss B."/>
            <person name="Hess J."/>
            <person name="Varga T."/>
            <person name="Slot J."/>
            <person name="Riley R."/>
            <person name="Boka B."/>
            <person name="Rigling D."/>
            <person name="Barry K."/>
            <person name="Lee J."/>
            <person name="Mihaltcheva S."/>
            <person name="LaButti K."/>
            <person name="Lipzen A."/>
            <person name="Waldron R."/>
            <person name="Moloney N.M."/>
            <person name="Sperisen C."/>
            <person name="Kredics L."/>
            <person name="Vagvoelgyi C."/>
            <person name="Patrignani A."/>
            <person name="Fitzpatrick D."/>
            <person name="Nagy I."/>
            <person name="Doyle S."/>
            <person name="Anderson J.B."/>
            <person name="Grigoriev I.V."/>
            <person name="Gueldener U."/>
            <person name="Muensterkoetter M."/>
            <person name="Nagy L.G."/>
        </authorList>
    </citation>
    <scope>NUCLEOTIDE SEQUENCE [LARGE SCALE GENOMIC DNA]</scope>
    <source>
        <strain evidence="2">Ar21-2</strain>
    </source>
</reference>
<keyword evidence="2" id="KW-1185">Reference proteome</keyword>
<name>A0A2H3CYB5_ARMGA</name>